<dbReference type="Pfam" id="PF00734">
    <property type="entry name" value="CBM_1"/>
    <property type="match status" value="1"/>
</dbReference>
<name>A0A835YT46_9STRA</name>
<evidence type="ECO:0000313" key="4">
    <source>
        <dbReference type="EMBL" id="KAG5179105.1"/>
    </source>
</evidence>
<reference evidence="4" key="1">
    <citation type="submission" date="2021-02" db="EMBL/GenBank/DDBJ databases">
        <title>First Annotated Genome of the Yellow-green Alga Tribonema minus.</title>
        <authorList>
            <person name="Mahan K.M."/>
        </authorList>
    </citation>
    <scope>NUCLEOTIDE SEQUENCE</scope>
    <source>
        <strain evidence="4">UTEX B ZZ1240</strain>
    </source>
</reference>
<feature type="compositionally biased region" description="Gly residues" evidence="2">
    <location>
        <begin position="91"/>
        <end position="105"/>
    </location>
</feature>
<dbReference type="OrthoDB" id="10257085at2759"/>
<evidence type="ECO:0000256" key="1">
    <source>
        <dbReference type="ARBA" id="ARBA00022729"/>
    </source>
</evidence>
<dbReference type="AlphaFoldDB" id="A0A835YT46"/>
<feature type="compositionally biased region" description="Low complexity" evidence="2">
    <location>
        <begin position="261"/>
        <end position="283"/>
    </location>
</feature>
<dbReference type="Proteomes" id="UP000664859">
    <property type="component" value="Unassembled WGS sequence"/>
</dbReference>
<dbReference type="InterPro" id="IPR035971">
    <property type="entry name" value="CBD_sf"/>
</dbReference>
<keyword evidence="5" id="KW-1185">Reference proteome</keyword>
<accession>A0A835YT46</accession>
<keyword evidence="1" id="KW-0732">Signal</keyword>
<dbReference type="EMBL" id="JAFCMP010000501">
    <property type="protein sequence ID" value="KAG5179105.1"/>
    <property type="molecule type" value="Genomic_DNA"/>
</dbReference>
<dbReference type="InterPro" id="IPR000254">
    <property type="entry name" value="CBD"/>
</dbReference>
<protein>
    <recommendedName>
        <fullName evidence="3">CBM1 domain-containing protein</fullName>
    </recommendedName>
</protein>
<evidence type="ECO:0000259" key="3">
    <source>
        <dbReference type="PROSITE" id="PS51164"/>
    </source>
</evidence>
<dbReference type="GO" id="GO:0030248">
    <property type="term" value="F:cellulose binding"/>
    <property type="evidence" value="ECO:0007669"/>
    <property type="project" value="InterPro"/>
</dbReference>
<dbReference type="GO" id="GO:0005576">
    <property type="term" value="C:extracellular region"/>
    <property type="evidence" value="ECO:0007669"/>
    <property type="project" value="InterPro"/>
</dbReference>
<dbReference type="SUPFAM" id="SSF57180">
    <property type="entry name" value="Cellulose-binding domain"/>
    <property type="match status" value="1"/>
</dbReference>
<feature type="domain" description="CBM1" evidence="3">
    <location>
        <begin position="216"/>
        <end position="252"/>
    </location>
</feature>
<dbReference type="GO" id="GO:0005975">
    <property type="term" value="P:carbohydrate metabolic process"/>
    <property type="evidence" value="ECO:0007669"/>
    <property type="project" value="InterPro"/>
</dbReference>
<comment type="caution">
    <text evidence="4">The sequence shown here is derived from an EMBL/GenBank/DDBJ whole genome shotgun (WGS) entry which is preliminary data.</text>
</comment>
<dbReference type="SMART" id="SM00236">
    <property type="entry name" value="fCBD"/>
    <property type="match status" value="1"/>
</dbReference>
<sequence length="294" mass="30082">MRHRSRGAALITLGEARESADAELNMHAGAFDLEPKVVCTAAVTPTPAIQLQQQGRGGQQLSNSDHTQHGDGGGLRVARNGSTAAAPPLGDGDGGRGGGPAGPGRGEAEARTARPSAVMRFSELMAGHMAMKLEGSGEQHSRGLKATNTCGDCMIPAVEQALLDASSQLVICDPKCLTGTGDTTGCDYRQRYQGCRLCTTDPKQKGFICPKGSAGGCAIDYKQCGGSGWNGPLCCQPGVFCVEQNPGYFQCLPDDSKPDKGTPAPTAAATGKPVKPKPGGKTPAPTPAPSPAPT</sequence>
<feature type="region of interest" description="Disordered" evidence="2">
    <location>
        <begin position="253"/>
        <end position="294"/>
    </location>
</feature>
<feature type="region of interest" description="Disordered" evidence="2">
    <location>
        <begin position="51"/>
        <end position="114"/>
    </location>
</feature>
<organism evidence="4 5">
    <name type="scientific">Tribonema minus</name>
    <dbReference type="NCBI Taxonomy" id="303371"/>
    <lineage>
        <taxon>Eukaryota</taxon>
        <taxon>Sar</taxon>
        <taxon>Stramenopiles</taxon>
        <taxon>Ochrophyta</taxon>
        <taxon>PX clade</taxon>
        <taxon>Xanthophyceae</taxon>
        <taxon>Tribonematales</taxon>
        <taxon>Tribonemataceae</taxon>
        <taxon>Tribonema</taxon>
    </lineage>
</organism>
<proteinExistence type="predicted"/>
<gene>
    <name evidence="4" type="ORF">JKP88DRAFT_350085</name>
</gene>
<dbReference type="PROSITE" id="PS51164">
    <property type="entry name" value="CBM1_2"/>
    <property type="match status" value="1"/>
</dbReference>
<feature type="compositionally biased region" description="Pro residues" evidence="2">
    <location>
        <begin position="284"/>
        <end position="294"/>
    </location>
</feature>
<evidence type="ECO:0000256" key="2">
    <source>
        <dbReference type="SAM" id="MobiDB-lite"/>
    </source>
</evidence>
<evidence type="ECO:0000313" key="5">
    <source>
        <dbReference type="Proteomes" id="UP000664859"/>
    </source>
</evidence>
<feature type="non-terminal residue" evidence="4">
    <location>
        <position position="294"/>
    </location>
</feature>